<accession>A0A172X0J2</accession>
<dbReference type="EC" id="2.4.1.-" evidence="2"/>
<keyword evidence="2" id="KW-0808">Transferase</keyword>
<dbReference type="Pfam" id="PF00534">
    <property type="entry name" value="Glycos_transf_1"/>
    <property type="match status" value="1"/>
</dbReference>
<name>A0A172X0J2_HAFAL</name>
<dbReference type="AlphaFoldDB" id="A0A172X0J2"/>
<keyword evidence="2" id="KW-0328">Glycosyltransferase</keyword>
<evidence type="ECO:0000313" key="2">
    <source>
        <dbReference type="EMBL" id="ANF30141.1"/>
    </source>
</evidence>
<organism evidence="2">
    <name type="scientific">Hafnia alvei</name>
    <dbReference type="NCBI Taxonomy" id="569"/>
    <lineage>
        <taxon>Bacteria</taxon>
        <taxon>Pseudomonadati</taxon>
        <taxon>Pseudomonadota</taxon>
        <taxon>Gammaproteobacteria</taxon>
        <taxon>Enterobacterales</taxon>
        <taxon>Hafniaceae</taxon>
        <taxon>Hafnia</taxon>
    </lineage>
</organism>
<evidence type="ECO:0000259" key="1">
    <source>
        <dbReference type="Pfam" id="PF00534"/>
    </source>
</evidence>
<dbReference type="EMBL" id="KX117093">
    <property type="protein sequence ID" value="ANF30141.1"/>
    <property type="molecule type" value="Genomic_DNA"/>
</dbReference>
<feature type="domain" description="Glycosyl transferase family 1" evidence="1">
    <location>
        <begin position="187"/>
        <end position="320"/>
    </location>
</feature>
<dbReference type="CDD" id="cd03801">
    <property type="entry name" value="GT4_PimA-like"/>
    <property type="match status" value="1"/>
</dbReference>
<dbReference type="PANTHER" id="PTHR45947">
    <property type="entry name" value="SULFOQUINOVOSYL TRANSFERASE SQD2"/>
    <property type="match status" value="1"/>
</dbReference>
<dbReference type="GO" id="GO:0016757">
    <property type="term" value="F:glycosyltransferase activity"/>
    <property type="evidence" value="ECO:0007669"/>
    <property type="project" value="UniProtKB-KW"/>
</dbReference>
<protein>
    <submittedName>
        <fullName evidence="2">GDP-mannose-dependent alpha-mannosyltransferase</fullName>
        <ecNumber evidence="2">2.4.1.-</ecNumber>
    </submittedName>
</protein>
<dbReference type="SUPFAM" id="SSF53756">
    <property type="entry name" value="UDP-Glycosyltransferase/glycogen phosphorylase"/>
    <property type="match status" value="1"/>
</dbReference>
<reference evidence="2" key="1">
    <citation type="journal article" date="2016" name="PLoS ONE">
        <title>Genetic Diversity of O-Antigens in Hafnia alvei and the Development of a Suspension Array for Serotype Detection.</title>
        <authorList>
            <person name="Duan Z."/>
            <person name="Niedziela T."/>
            <person name="Lugowski C."/>
            <person name="Cao B."/>
            <person name="Wang T."/>
            <person name="Xu L."/>
            <person name="Yang B."/>
            <person name="Liu B."/>
            <person name="Wang L."/>
        </authorList>
    </citation>
    <scope>NUCLEOTIDE SEQUENCE</scope>
    <source>
        <strain evidence="2">PCM1220</strain>
    </source>
</reference>
<gene>
    <name evidence="2" type="primary">mgtA</name>
</gene>
<dbReference type="RefSeq" id="WP_131391569.1">
    <property type="nucleotide sequence ID" value="NZ_CAMLMO010000084.1"/>
</dbReference>
<dbReference type="InterPro" id="IPR001296">
    <property type="entry name" value="Glyco_trans_1"/>
</dbReference>
<proteinExistence type="predicted"/>
<sequence length="351" mass="39724">MQYDLTFITNVPAFYKINLFNRLNEFLKIKVIFISKTSEIRSDDFYGDELTFDHVFLSSKPYEIRNKLQVLFSLAGELLKTKSKVFIFSGWETKEACLCSYLTPKNKNAIVVESSVLESKLSGIKFFLKKKYLNRMSIGLPSGLLQKSVLSVLNFQGDVFITHGVGISNYTQDDFSEYIETEKTNSGLDFLYIGRLSPEKNLNLLIKAFNGLSHRLTIVGSGPQERELQKLAKNNILFLGYKNNSDLASVFKRSDVFILPSLSEPWGLVVEEALISGVPVLVSDKVGCKDDLVTNDVGLVFEAESVDSLLSSIYKMEKNIQYYKNNLKAKSYSYLSKKQLDVYGSLIDKNI</sequence>
<dbReference type="InterPro" id="IPR050194">
    <property type="entry name" value="Glycosyltransferase_grp1"/>
</dbReference>
<dbReference type="PANTHER" id="PTHR45947:SF3">
    <property type="entry name" value="SULFOQUINOVOSYL TRANSFERASE SQD2"/>
    <property type="match status" value="1"/>
</dbReference>
<dbReference type="Gene3D" id="3.40.50.2000">
    <property type="entry name" value="Glycogen Phosphorylase B"/>
    <property type="match status" value="2"/>
</dbReference>